<sequence>MFAEERHRKIVDLLHADGTVKVKQLSVMFDVSEDCIRKDLAYLERMQLVKRIYGGAVLPREINLDPALVKRKIEDDGGKRIIAEKALSLIQPGDTVFLDISTINAILAKLLLQSGKRVTVVTNMIEIIQIFATQTNVTLIATGGTFNQFCDGFIGSICIDAISQYRFDLGFLGVVGVDPCQNSTYSYEPEEGLTKRAIVKASRKAYLLLEDKKFSRDGNYQVLPLNRFAGVITEKPPEPKILEALEQYNIEIL</sequence>
<dbReference type="GO" id="GO:0003700">
    <property type="term" value="F:DNA-binding transcription factor activity"/>
    <property type="evidence" value="ECO:0007669"/>
    <property type="project" value="InterPro"/>
</dbReference>
<dbReference type="KEGG" id="sman:C12CBH8_21380"/>
<dbReference type="InterPro" id="IPR037171">
    <property type="entry name" value="NagB/RpiA_transferase-like"/>
</dbReference>
<dbReference type="InterPro" id="IPR050313">
    <property type="entry name" value="Carb_Metab_HTH_regulators"/>
</dbReference>
<dbReference type="EMBL" id="AP023321">
    <property type="protein sequence ID" value="BCI61499.1"/>
    <property type="molecule type" value="Genomic_DNA"/>
</dbReference>
<name>A0A7I8D7N6_9FIRM</name>
<gene>
    <name evidence="4" type="ORF">C12CBH8_21380</name>
</gene>
<dbReference type="PANTHER" id="PTHR30363">
    <property type="entry name" value="HTH-TYPE TRANSCRIPTIONAL REGULATOR SRLR-RELATED"/>
    <property type="match status" value="1"/>
</dbReference>
<dbReference type="PANTHER" id="PTHR30363:SF44">
    <property type="entry name" value="AGA OPERON TRANSCRIPTIONAL REPRESSOR-RELATED"/>
    <property type="match status" value="1"/>
</dbReference>
<dbReference type="InterPro" id="IPR036390">
    <property type="entry name" value="WH_DNA-bd_sf"/>
</dbReference>
<dbReference type="PROSITE" id="PS51000">
    <property type="entry name" value="HTH_DEOR_2"/>
    <property type="match status" value="1"/>
</dbReference>
<dbReference type="InterPro" id="IPR036388">
    <property type="entry name" value="WH-like_DNA-bd_sf"/>
</dbReference>
<dbReference type="AlphaFoldDB" id="A0A7I8D7N6"/>
<dbReference type="Pfam" id="PF00455">
    <property type="entry name" value="DeoRC"/>
    <property type="match status" value="1"/>
</dbReference>
<feature type="domain" description="HTH deoR-type" evidence="3">
    <location>
        <begin position="3"/>
        <end position="58"/>
    </location>
</feature>
<accession>A0A7I8D7N6</accession>
<keyword evidence="2" id="KW-0804">Transcription</keyword>
<protein>
    <submittedName>
        <fullName evidence="4">DeoR family transcriptional regulator</fullName>
    </submittedName>
</protein>
<dbReference type="SUPFAM" id="SSF100950">
    <property type="entry name" value="NagB/RpiA/CoA transferase-like"/>
    <property type="match status" value="1"/>
</dbReference>
<keyword evidence="5" id="KW-1185">Reference proteome</keyword>
<dbReference type="Pfam" id="PF08220">
    <property type="entry name" value="HTH_DeoR"/>
    <property type="match status" value="1"/>
</dbReference>
<dbReference type="InterPro" id="IPR014036">
    <property type="entry name" value="DeoR-like_C"/>
</dbReference>
<dbReference type="SMART" id="SM01134">
    <property type="entry name" value="DeoRC"/>
    <property type="match status" value="1"/>
</dbReference>
<dbReference type="Gene3D" id="1.10.10.10">
    <property type="entry name" value="Winged helix-like DNA-binding domain superfamily/Winged helix DNA-binding domain"/>
    <property type="match status" value="1"/>
</dbReference>
<evidence type="ECO:0000313" key="5">
    <source>
        <dbReference type="Proteomes" id="UP000593890"/>
    </source>
</evidence>
<reference evidence="5" key="1">
    <citation type="submission" date="2020-07" db="EMBL/GenBank/DDBJ databases">
        <title>Complete genome sequencing of Clostridia bacterium strain 12CBH8.</title>
        <authorList>
            <person name="Sakamoto M."/>
            <person name="Murakami T."/>
            <person name="Mori H."/>
        </authorList>
    </citation>
    <scope>NUCLEOTIDE SEQUENCE [LARGE SCALE GENOMIC DNA]</scope>
    <source>
        <strain evidence="5">12CBH8</strain>
    </source>
</reference>
<dbReference type="InterPro" id="IPR001034">
    <property type="entry name" value="DeoR_HTH"/>
</dbReference>
<dbReference type="RefSeq" id="WP_215533235.1">
    <property type="nucleotide sequence ID" value="NZ_AP023321.1"/>
</dbReference>
<dbReference type="SMART" id="SM00420">
    <property type="entry name" value="HTH_DEOR"/>
    <property type="match status" value="1"/>
</dbReference>
<organism evidence="4 5">
    <name type="scientific">Solibaculum mannosilyticum</name>
    <dbReference type="NCBI Taxonomy" id="2780922"/>
    <lineage>
        <taxon>Bacteria</taxon>
        <taxon>Bacillati</taxon>
        <taxon>Bacillota</taxon>
        <taxon>Clostridia</taxon>
        <taxon>Eubacteriales</taxon>
        <taxon>Oscillospiraceae</taxon>
        <taxon>Solibaculum</taxon>
    </lineage>
</organism>
<evidence type="ECO:0000313" key="4">
    <source>
        <dbReference type="EMBL" id="BCI61499.1"/>
    </source>
</evidence>
<dbReference type="SUPFAM" id="SSF46785">
    <property type="entry name" value="Winged helix' DNA-binding domain"/>
    <property type="match status" value="1"/>
</dbReference>
<dbReference type="Proteomes" id="UP000593890">
    <property type="component" value="Chromosome"/>
</dbReference>
<evidence type="ECO:0000259" key="3">
    <source>
        <dbReference type="PROSITE" id="PS51000"/>
    </source>
</evidence>
<proteinExistence type="predicted"/>
<evidence type="ECO:0000256" key="1">
    <source>
        <dbReference type="ARBA" id="ARBA00023015"/>
    </source>
</evidence>
<keyword evidence="1" id="KW-0805">Transcription regulation</keyword>
<evidence type="ECO:0000256" key="2">
    <source>
        <dbReference type="ARBA" id="ARBA00023163"/>
    </source>
</evidence>